<dbReference type="OrthoDB" id="510625at2"/>
<accession>K9ZAJ8</accession>
<dbReference type="STRING" id="272123.Anacy_0615"/>
<dbReference type="AlphaFoldDB" id="K9ZAJ8"/>
<evidence type="ECO:0000313" key="2">
    <source>
        <dbReference type="EMBL" id="AFZ56208.1"/>
    </source>
</evidence>
<reference evidence="3" key="1">
    <citation type="journal article" date="2013" name="Proc. Natl. Acad. Sci. U.S.A.">
        <title>Improving the coverage of the cyanobacterial phylum using diversity-driven genome sequencing.</title>
        <authorList>
            <person name="Shih P.M."/>
            <person name="Wu D."/>
            <person name="Latifi A."/>
            <person name="Axen S.D."/>
            <person name="Fewer D.P."/>
            <person name="Talla E."/>
            <person name="Calteau A."/>
            <person name="Cai F."/>
            <person name="Tandeau de Marsac N."/>
            <person name="Rippka R."/>
            <person name="Herdman M."/>
            <person name="Sivonen K."/>
            <person name="Coursin T."/>
            <person name="Laurent T."/>
            <person name="Goodwin L."/>
            <person name="Nolan M."/>
            <person name="Davenport K.W."/>
            <person name="Han C.S."/>
            <person name="Rubin E.M."/>
            <person name="Eisen J.A."/>
            <person name="Woyke T."/>
            <person name="Gugger M."/>
            <person name="Kerfeld C.A."/>
        </authorList>
    </citation>
    <scope>NUCLEOTIDE SEQUENCE [LARGE SCALE GENOMIC DNA]</scope>
    <source>
        <strain evidence="3">ATCC 27899 / PCC 7122</strain>
    </source>
</reference>
<evidence type="ECO:0000256" key="1">
    <source>
        <dbReference type="SAM" id="Phobius"/>
    </source>
</evidence>
<dbReference type="HOGENOM" id="CLU_100484_0_0_3"/>
<organism evidence="2 3">
    <name type="scientific">Anabaena cylindrica (strain ATCC 27899 / PCC 7122)</name>
    <dbReference type="NCBI Taxonomy" id="272123"/>
    <lineage>
        <taxon>Bacteria</taxon>
        <taxon>Bacillati</taxon>
        <taxon>Cyanobacteriota</taxon>
        <taxon>Cyanophyceae</taxon>
        <taxon>Nostocales</taxon>
        <taxon>Nostocaceae</taxon>
        <taxon>Anabaena</taxon>
    </lineage>
</organism>
<dbReference type="KEGG" id="acy:Anacy_0615"/>
<name>K9ZAJ8_ANACC</name>
<keyword evidence="1" id="KW-1133">Transmembrane helix</keyword>
<evidence type="ECO:0000313" key="3">
    <source>
        <dbReference type="Proteomes" id="UP000010474"/>
    </source>
</evidence>
<keyword evidence="1" id="KW-0812">Transmembrane</keyword>
<keyword evidence="1" id="KW-0472">Membrane</keyword>
<dbReference type="Proteomes" id="UP000010474">
    <property type="component" value="Chromosome"/>
</dbReference>
<feature type="transmembrane region" description="Helical" evidence="1">
    <location>
        <begin position="110"/>
        <end position="133"/>
    </location>
</feature>
<dbReference type="eggNOG" id="ENOG5032R3N">
    <property type="taxonomic scope" value="Bacteria"/>
</dbReference>
<dbReference type="EMBL" id="CP003659">
    <property type="protein sequence ID" value="AFZ56208.1"/>
    <property type="molecule type" value="Genomic_DNA"/>
</dbReference>
<proteinExistence type="predicted"/>
<sequence length="265" mass="30750">MPFQLPFPKFDCYIRLNYYDRKDWQAVRDDLKGLEITNHELQKLTNLPVNHELIIITNNIQNLGKYLIDKIKGSEGATVIFISCSIFAFTYLLFDVLIKLFATWITTPSWILLFGFGIWVGGVIQTILYLLWINKREFVKNHMTNSLQILINDVKRYNDVIKVININDQIEEAGNPEVAIKQREKVIEALKLTRSDLIRALKTEKILRENKNFILNNSDLFANNLATLTSMQVTEQASEHGRLLNEALQIALDVQYEMKRLHSHG</sequence>
<keyword evidence="3" id="KW-1185">Reference proteome</keyword>
<feature type="transmembrane region" description="Helical" evidence="1">
    <location>
        <begin position="77"/>
        <end position="98"/>
    </location>
</feature>
<gene>
    <name evidence="2" type="ordered locus">Anacy_0615</name>
</gene>
<protein>
    <submittedName>
        <fullName evidence="2">Uncharacterized protein</fullName>
    </submittedName>
</protein>
<dbReference type="PATRIC" id="fig|272123.3.peg.672"/>